<evidence type="ECO:0000313" key="12">
    <source>
        <dbReference type="EMBL" id="SDC64406.1"/>
    </source>
</evidence>
<dbReference type="Gene3D" id="3.50.50.60">
    <property type="entry name" value="FAD/NAD(P)-binding domain"/>
    <property type="match status" value="1"/>
</dbReference>
<dbReference type="PANTHER" id="PTHR43104:SF2">
    <property type="entry name" value="L-2-HYDROXYGLUTARATE DEHYDROGENASE, MITOCHONDRIAL"/>
    <property type="match status" value="1"/>
</dbReference>
<comment type="catalytic activity">
    <reaction evidence="1 9">
        <text>(S)-malate + a quinone = a quinol + oxaloacetate</text>
        <dbReference type="Rhea" id="RHEA:46012"/>
        <dbReference type="ChEBI" id="CHEBI:15589"/>
        <dbReference type="ChEBI" id="CHEBI:16452"/>
        <dbReference type="ChEBI" id="CHEBI:24646"/>
        <dbReference type="ChEBI" id="CHEBI:132124"/>
        <dbReference type="EC" id="1.1.5.4"/>
    </reaction>
</comment>
<proteinExistence type="inferred from homology"/>
<sequence>MKKFLKILGILILVVAIIGLIYLFRPIASKKVETKAEDPVTDVVLIGGGIMSATLGTYLTELEPNWTIQMYERLDQVGEESSNGFNNAGTGHSGFMEMNYTSEKDGKMDIKKAIDVASQFEVAKQFWSYQVKQGVLGDPKTFINPVDHIAFVWGDEVKFLEKRHAAMIQSPLFQGMEITEDPAVIKQWAPLVMQGRDAKQAVAATRMDVGSDVNYGSITKQLVANLQKHQTFKLNVSTEVTGISRNDDKTWSVQFKDLKTGKSSYVKTRFVFIGAGGAAIKLLQLTGLEESKQYAGFPVGGEFLITDNPAITAQHTAKVYGKAELGAPPMSVPHIDTRYIDGKKYVLFGPFATYSNKFLKNGSQLDLFKSTNKNNVLPMTAVGLENLDLVKYLMSQVSMSDDDRLNELKKYYPEAKAEDWRLSQGGQRVQIIKKEADKPAKLQFGTEVFVSKDNSVSALLGASPGASTSPYIMLTLLEKAFPAQVAGQWNPKLHEIVQSYQQDLNADPALLNRIRLDTSATLGLNYKPRVVGATATQAPASTADKAPANDATAPAEASATQPAVKAS</sequence>
<dbReference type="RefSeq" id="WP_092621005.1">
    <property type="nucleotide sequence ID" value="NZ_FMYK01000009.1"/>
</dbReference>
<dbReference type="UniPathway" id="UPA00223">
    <property type="reaction ID" value="UER01008"/>
</dbReference>
<protein>
    <recommendedName>
        <fullName evidence="9">Probable malate:quinone oxidoreductase</fullName>
        <ecNumber evidence="9">1.1.5.4</ecNumber>
    </recommendedName>
    <alternativeName>
        <fullName evidence="9">MQO</fullName>
    </alternativeName>
    <alternativeName>
        <fullName evidence="9">Malate dehydrogenase [quinone]</fullName>
    </alternativeName>
</protein>
<keyword evidence="7 9" id="KW-0274">FAD</keyword>
<dbReference type="NCBIfam" id="TIGR01320">
    <property type="entry name" value="mal_quin_oxido"/>
    <property type="match status" value="1"/>
</dbReference>
<dbReference type="GO" id="GO:0047545">
    <property type="term" value="F:(S)-2-hydroxyglutarate dehydrogenase activity"/>
    <property type="evidence" value="ECO:0007669"/>
    <property type="project" value="TreeGrafter"/>
</dbReference>
<evidence type="ECO:0000256" key="7">
    <source>
        <dbReference type="ARBA" id="ARBA00022827"/>
    </source>
</evidence>
<evidence type="ECO:0000256" key="5">
    <source>
        <dbReference type="ARBA" id="ARBA00022532"/>
    </source>
</evidence>
<evidence type="ECO:0000313" key="13">
    <source>
        <dbReference type="Proteomes" id="UP000242317"/>
    </source>
</evidence>
<dbReference type="OrthoDB" id="9763983at2"/>
<evidence type="ECO:0000256" key="8">
    <source>
        <dbReference type="ARBA" id="ARBA00023002"/>
    </source>
</evidence>
<dbReference type="InterPro" id="IPR036188">
    <property type="entry name" value="FAD/NAD-bd_sf"/>
</dbReference>
<dbReference type="SUPFAM" id="SSF51905">
    <property type="entry name" value="FAD/NAD(P)-binding domain"/>
    <property type="match status" value="1"/>
</dbReference>
<dbReference type="EMBL" id="FMYK01000009">
    <property type="protein sequence ID" value="SDC64406.1"/>
    <property type="molecule type" value="Genomic_DNA"/>
</dbReference>
<name>A0A1G6NAW5_9GAMM</name>
<evidence type="ECO:0000256" key="1">
    <source>
        <dbReference type="ARBA" id="ARBA00001139"/>
    </source>
</evidence>
<feature type="transmembrane region" description="Helical" evidence="11">
    <location>
        <begin position="7"/>
        <end position="24"/>
    </location>
</feature>
<dbReference type="NCBIfam" id="NF003603">
    <property type="entry name" value="PRK05257.1-1"/>
    <property type="match status" value="1"/>
</dbReference>
<dbReference type="Proteomes" id="UP000242317">
    <property type="component" value="Unassembled WGS sequence"/>
</dbReference>
<keyword evidence="11" id="KW-1133">Transmembrane helix</keyword>
<keyword evidence="5 9" id="KW-0816">Tricarboxylic acid cycle</keyword>
<evidence type="ECO:0000256" key="6">
    <source>
        <dbReference type="ARBA" id="ARBA00022630"/>
    </source>
</evidence>
<dbReference type="Gene3D" id="3.30.9.10">
    <property type="entry name" value="D-Amino Acid Oxidase, subunit A, domain 2"/>
    <property type="match status" value="1"/>
</dbReference>
<evidence type="ECO:0000256" key="10">
    <source>
        <dbReference type="SAM" id="MobiDB-lite"/>
    </source>
</evidence>
<keyword evidence="6 9" id="KW-0285">Flavoprotein</keyword>
<dbReference type="NCBIfam" id="NF009875">
    <property type="entry name" value="PRK13339.1"/>
    <property type="match status" value="1"/>
</dbReference>
<evidence type="ECO:0000256" key="9">
    <source>
        <dbReference type="HAMAP-Rule" id="MF_00212"/>
    </source>
</evidence>
<feature type="compositionally biased region" description="Low complexity" evidence="10">
    <location>
        <begin position="542"/>
        <end position="567"/>
    </location>
</feature>
<evidence type="ECO:0000256" key="11">
    <source>
        <dbReference type="SAM" id="Phobius"/>
    </source>
</evidence>
<organism evidence="12 13">
    <name type="scientific">Acinetobacter marinus</name>
    <dbReference type="NCBI Taxonomy" id="281375"/>
    <lineage>
        <taxon>Bacteria</taxon>
        <taxon>Pseudomonadati</taxon>
        <taxon>Pseudomonadota</taxon>
        <taxon>Gammaproteobacteria</taxon>
        <taxon>Moraxellales</taxon>
        <taxon>Moraxellaceae</taxon>
        <taxon>Acinetobacter</taxon>
    </lineage>
</organism>
<dbReference type="Pfam" id="PF06039">
    <property type="entry name" value="Mqo"/>
    <property type="match status" value="1"/>
</dbReference>
<dbReference type="NCBIfam" id="NF003606">
    <property type="entry name" value="PRK05257.2-1"/>
    <property type="match status" value="1"/>
</dbReference>
<comment type="cofactor">
    <cofactor evidence="2 9">
        <name>FAD</name>
        <dbReference type="ChEBI" id="CHEBI:57692"/>
    </cofactor>
</comment>
<dbReference type="EC" id="1.1.5.4" evidence="9"/>
<keyword evidence="11" id="KW-0812">Transmembrane</keyword>
<dbReference type="HAMAP" id="MF_00212">
    <property type="entry name" value="MQO"/>
    <property type="match status" value="1"/>
</dbReference>
<evidence type="ECO:0000256" key="3">
    <source>
        <dbReference type="ARBA" id="ARBA00005012"/>
    </source>
</evidence>
<accession>A0A1G6NAW5</accession>
<dbReference type="InterPro" id="IPR006231">
    <property type="entry name" value="MQO"/>
</dbReference>
<evidence type="ECO:0000256" key="4">
    <source>
        <dbReference type="ARBA" id="ARBA00006389"/>
    </source>
</evidence>
<keyword evidence="8 9" id="KW-0560">Oxidoreductase</keyword>
<keyword evidence="11" id="KW-0472">Membrane</keyword>
<dbReference type="GO" id="GO:0006099">
    <property type="term" value="P:tricarboxylic acid cycle"/>
    <property type="evidence" value="ECO:0007669"/>
    <property type="project" value="UniProtKB-UniRule"/>
</dbReference>
<dbReference type="NCBIfam" id="NF003611">
    <property type="entry name" value="PRK05257.3-2"/>
    <property type="match status" value="1"/>
</dbReference>
<keyword evidence="13" id="KW-1185">Reference proteome</keyword>
<comment type="similarity">
    <text evidence="4 9">Belongs to the MQO family.</text>
</comment>
<evidence type="ECO:0000256" key="2">
    <source>
        <dbReference type="ARBA" id="ARBA00001974"/>
    </source>
</evidence>
<feature type="region of interest" description="Disordered" evidence="10">
    <location>
        <begin position="535"/>
        <end position="567"/>
    </location>
</feature>
<dbReference type="PANTHER" id="PTHR43104">
    <property type="entry name" value="L-2-HYDROXYGLUTARATE DEHYDROGENASE, MITOCHONDRIAL"/>
    <property type="match status" value="1"/>
</dbReference>
<dbReference type="AlphaFoldDB" id="A0A1G6NAW5"/>
<dbReference type="NCBIfam" id="NF003605">
    <property type="entry name" value="PRK05257.1-4"/>
    <property type="match status" value="1"/>
</dbReference>
<reference evidence="13" key="1">
    <citation type="submission" date="2016-09" db="EMBL/GenBank/DDBJ databases">
        <authorList>
            <person name="Varghese N."/>
            <person name="Submissions S."/>
        </authorList>
    </citation>
    <scope>NUCLEOTIDE SEQUENCE [LARGE SCALE GENOMIC DNA]</scope>
    <source>
        <strain evidence="13">ANC 3699</strain>
    </source>
</reference>
<comment type="pathway">
    <text evidence="3 9">Carbohydrate metabolism; tricarboxylic acid cycle; oxaloacetate from (S)-malate (quinone route): step 1/1.</text>
</comment>
<gene>
    <name evidence="9" type="primary">mqo</name>
    <name evidence="12" type="ORF">SAMN05421749_10938</name>
</gene>
<dbReference type="GO" id="GO:0008924">
    <property type="term" value="F:L-malate dehydrogenase (quinone) activity"/>
    <property type="evidence" value="ECO:0007669"/>
    <property type="project" value="UniProtKB-UniRule"/>
</dbReference>